<reference evidence="3 4" key="1">
    <citation type="submission" date="2024-06" db="EMBL/GenBank/DDBJ databases">
        <authorList>
            <person name="Steensen K."/>
            <person name="Seneca J."/>
            <person name="Bartlau N."/>
            <person name="Yu A.X."/>
            <person name="Polz M.F."/>
        </authorList>
    </citation>
    <scope>NUCLEOTIDE SEQUENCE [LARGE SCALE GENOMIC DNA]</scope>
    <source>
        <strain evidence="3 4">1F260</strain>
    </source>
</reference>
<comment type="caution">
    <text evidence="3">The sequence shown here is derived from an EMBL/GenBank/DDBJ whole genome shotgun (WGS) entry which is preliminary data.</text>
</comment>
<proteinExistence type="inferred from homology"/>
<dbReference type="Pfam" id="PF01051">
    <property type="entry name" value="Rep3_N"/>
    <property type="match status" value="1"/>
</dbReference>
<dbReference type="RefSeq" id="WP_371734957.1">
    <property type="nucleotide sequence ID" value="NZ_JBGONM010000044.1"/>
</dbReference>
<comment type="similarity">
    <text evidence="1">Belongs to the initiator RepB protein family.</text>
</comment>
<protein>
    <submittedName>
        <fullName evidence="3">Replication initiation protein</fullName>
    </submittedName>
</protein>
<evidence type="ECO:0000256" key="1">
    <source>
        <dbReference type="ARBA" id="ARBA00038283"/>
    </source>
</evidence>
<evidence type="ECO:0000313" key="3">
    <source>
        <dbReference type="EMBL" id="MEZ8082825.1"/>
    </source>
</evidence>
<sequence>MKNIITTNQASDLHSDFFTKSHQLVFSQLSLSPIEHDIFALFLTRLAKEHWEAYMGEQRVDYVPRYEFSTDVLSEWFGVQKTYLHSTLFKPADRLSSRKIGVHSDSKKSFDFIPLFKRIKYDQGTLTVVPNDELLNEYLCLGQGHSQIPHRQFRTIPLEHGKRLFTLFCRFRTYGKLHPQSIEDLHGFFGLLDQQGKLVKKTYAKTAVFISRIIKPAITSINDNVEDLEFHVDEKTGNYGFRYHKKGRSIVAIEFLFSWKTKPVDTSDFVNQLTFEDAIKTHRDIELKDSLPTLAEIENLKQHIPRLLLEGFNFDSDFATKLNECILYADNDMTTVD</sequence>
<gene>
    <name evidence="3" type="ORF">ACED35_17040</name>
</gene>
<dbReference type="Gene3D" id="1.10.10.10">
    <property type="entry name" value="Winged helix-like DNA-binding domain superfamily/Winged helix DNA-binding domain"/>
    <property type="match status" value="2"/>
</dbReference>
<feature type="domain" description="Initiator Rep protein WH1" evidence="2">
    <location>
        <begin position="19"/>
        <end position="169"/>
    </location>
</feature>
<evidence type="ECO:0000259" key="2">
    <source>
        <dbReference type="Pfam" id="PF01051"/>
    </source>
</evidence>
<dbReference type="SUPFAM" id="SSF46785">
    <property type="entry name" value="Winged helix' DNA-binding domain"/>
    <property type="match status" value="2"/>
</dbReference>
<keyword evidence="4" id="KW-1185">Reference proteome</keyword>
<dbReference type="InterPro" id="IPR036388">
    <property type="entry name" value="WH-like_DNA-bd_sf"/>
</dbReference>
<dbReference type="EMBL" id="JBGONM010000044">
    <property type="protein sequence ID" value="MEZ8082825.1"/>
    <property type="molecule type" value="Genomic_DNA"/>
</dbReference>
<organism evidence="3 4">
    <name type="scientific">Enterovibrio norvegicus</name>
    <dbReference type="NCBI Taxonomy" id="188144"/>
    <lineage>
        <taxon>Bacteria</taxon>
        <taxon>Pseudomonadati</taxon>
        <taxon>Pseudomonadota</taxon>
        <taxon>Gammaproteobacteria</taxon>
        <taxon>Vibrionales</taxon>
        <taxon>Vibrionaceae</taxon>
        <taxon>Enterovibrio</taxon>
    </lineage>
</organism>
<dbReference type="InterPro" id="IPR036390">
    <property type="entry name" value="WH_DNA-bd_sf"/>
</dbReference>
<accession>A0ABV4L6T3</accession>
<evidence type="ECO:0000313" key="4">
    <source>
        <dbReference type="Proteomes" id="UP001569154"/>
    </source>
</evidence>
<name>A0ABV4L6T3_9GAMM</name>
<dbReference type="Pfam" id="PF21205">
    <property type="entry name" value="Rep3_C"/>
    <property type="match status" value="1"/>
</dbReference>
<dbReference type="Proteomes" id="UP001569154">
    <property type="component" value="Unassembled WGS sequence"/>
</dbReference>
<dbReference type="InterPro" id="IPR000525">
    <property type="entry name" value="Initiator_Rep_WH1"/>
</dbReference>